<reference evidence="1" key="1">
    <citation type="submission" date="2022-07" db="EMBL/GenBank/DDBJ databases">
        <title>Sequence of Pasteurella multocoda 17BRD-035.</title>
        <authorList>
            <person name="Roy Chowdhury P."/>
            <person name="Alhamami T."/>
            <person name="Trott D.J."/>
            <person name="Djordvevic S.P."/>
        </authorList>
    </citation>
    <scope>NUCLEOTIDE SEQUENCE</scope>
    <source>
        <strain evidence="1">17BRD-035</strain>
    </source>
</reference>
<sequence length="124" mass="14140">MSLINQRGRLNNSLFRQTLTLKRLKGEHSAEGFNAIYSNPEKIIAIAIPTTPNDMQLMPEMERFLPSMKFFTGIPLSIGDLVRFRNHDYRIIKAGDWGDYGYYNNIGVRHSATAKVDSEGFEIT</sequence>
<proteinExistence type="predicted"/>
<comment type="caution">
    <text evidence="1">The sequence shown here is derived from an EMBL/GenBank/DDBJ whole genome shotgun (WGS) entry which is preliminary data.</text>
</comment>
<protein>
    <submittedName>
        <fullName evidence="1">Uncharacterized protein</fullName>
    </submittedName>
</protein>
<evidence type="ECO:0000313" key="2">
    <source>
        <dbReference type="Proteomes" id="UP001182304"/>
    </source>
</evidence>
<dbReference type="RefSeq" id="WP_165544704.1">
    <property type="nucleotide sequence ID" value="NZ_CP049756.1"/>
</dbReference>
<accession>A0AAW8V9F8</accession>
<dbReference type="AlphaFoldDB" id="A0AAW8V9F8"/>
<dbReference type="EMBL" id="JANIEN010000023">
    <property type="protein sequence ID" value="MDT3453427.1"/>
    <property type="molecule type" value="Genomic_DNA"/>
</dbReference>
<organism evidence="1 2">
    <name type="scientific">Pasteurella multocida</name>
    <dbReference type="NCBI Taxonomy" id="747"/>
    <lineage>
        <taxon>Bacteria</taxon>
        <taxon>Pseudomonadati</taxon>
        <taxon>Pseudomonadota</taxon>
        <taxon>Gammaproteobacteria</taxon>
        <taxon>Pasteurellales</taxon>
        <taxon>Pasteurellaceae</taxon>
        <taxon>Pasteurella</taxon>
    </lineage>
</organism>
<name>A0AAW8V9F8_PASMD</name>
<dbReference type="Proteomes" id="UP001182304">
    <property type="component" value="Unassembled WGS sequence"/>
</dbReference>
<evidence type="ECO:0000313" key="1">
    <source>
        <dbReference type="EMBL" id="MDT3453427.1"/>
    </source>
</evidence>
<gene>
    <name evidence="1" type="ORF">NQF69_11710</name>
</gene>